<comment type="similarity">
    <text evidence="2 9">Belongs to the cytochrome P450 family.</text>
</comment>
<organism evidence="11 12">
    <name type="scientific">Claviceps arundinis</name>
    <dbReference type="NCBI Taxonomy" id="1623583"/>
    <lineage>
        <taxon>Eukaryota</taxon>
        <taxon>Fungi</taxon>
        <taxon>Dikarya</taxon>
        <taxon>Ascomycota</taxon>
        <taxon>Pezizomycotina</taxon>
        <taxon>Sordariomycetes</taxon>
        <taxon>Hypocreomycetidae</taxon>
        <taxon>Hypocreales</taxon>
        <taxon>Clavicipitaceae</taxon>
        <taxon>Claviceps</taxon>
    </lineage>
</organism>
<accession>A0A9P7SQ45</accession>
<dbReference type="PANTHER" id="PTHR46300">
    <property type="entry name" value="P450, PUTATIVE (EUROFUNG)-RELATED-RELATED"/>
    <property type="match status" value="1"/>
</dbReference>
<protein>
    <recommendedName>
        <fullName evidence="13">O-methylsterigmatocystin oxidoreductase</fullName>
    </recommendedName>
</protein>
<dbReference type="CDD" id="cd11065">
    <property type="entry name" value="CYP64-like"/>
    <property type="match status" value="1"/>
</dbReference>
<feature type="binding site" description="axial binding residue" evidence="8">
    <location>
        <position position="447"/>
    </location>
    <ligand>
        <name>heme</name>
        <dbReference type="ChEBI" id="CHEBI:30413"/>
    </ligand>
    <ligandPart>
        <name>Fe</name>
        <dbReference type="ChEBI" id="CHEBI:18248"/>
    </ligandPart>
</feature>
<evidence type="ECO:0000256" key="1">
    <source>
        <dbReference type="ARBA" id="ARBA00001971"/>
    </source>
</evidence>
<dbReference type="SUPFAM" id="SSF48264">
    <property type="entry name" value="Cytochrome P450"/>
    <property type="match status" value="1"/>
</dbReference>
<dbReference type="EMBL" id="SRPS01000114">
    <property type="protein sequence ID" value="KAG5967829.1"/>
    <property type="molecule type" value="Genomic_DNA"/>
</dbReference>
<evidence type="ECO:0000256" key="4">
    <source>
        <dbReference type="ARBA" id="ARBA00022723"/>
    </source>
</evidence>
<name>A0A9P7SQ45_9HYPO</name>
<evidence type="ECO:0000256" key="6">
    <source>
        <dbReference type="ARBA" id="ARBA00023004"/>
    </source>
</evidence>
<dbReference type="InterPro" id="IPR036396">
    <property type="entry name" value="Cyt_P450_sf"/>
</dbReference>
<dbReference type="OrthoDB" id="2789670at2759"/>
<evidence type="ECO:0000313" key="11">
    <source>
        <dbReference type="EMBL" id="KAG5967829.1"/>
    </source>
</evidence>
<dbReference type="GO" id="GO:0016705">
    <property type="term" value="F:oxidoreductase activity, acting on paired donors, with incorporation or reduction of molecular oxygen"/>
    <property type="evidence" value="ECO:0007669"/>
    <property type="project" value="InterPro"/>
</dbReference>
<feature type="chain" id="PRO_5040168256" description="O-methylsterigmatocystin oxidoreductase" evidence="10">
    <location>
        <begin position="21"/>
        <end position="540"/>
    </location>
</feature>
<feature type="signal peptide" evidence="10">
    <location>
        <begin position="1"/>
        <end position="20"/>
    </location>
</feature>
<evidence type="ECO:0000256" key="2">
    <source>
        <dbReference type="ARBA" id="ARBA00010617"/>
    </source>
</evidence>
<comment type="cofactor">
    <cofactor evidence="1 8">
        <name>heme</name>
        <dbReference type="ChEBI" id="CHEBI:30413"/>
    </cofactor>
</comment>
<evidence type="ECO:0000256" key="9">
    <source>
        <dbReference type="RuleBase" id="RU000461"/>
    </source>
</evidence>
<keyword evidence="7 9" id="KW-0503">Monooxygenase</keyword>
<dbReference type="PRINTS" id="PR00463">
    <property type="entry name" value="EP450I"/>
</dbReference>
<dbReference type="PROSITE" id="PS00086">
    <property type="entry name" value="CYTOCHROME_P450"/>
    <property type="match status" value="1"/>
</dbReference>
<reference evidence="11" key="1">
    <citation type="journal article" date="2020" name="bioRxiv">
        <title>Whole genome comparisons of ergot fungi reveals the divergence and evolution of species within the genus Claviceps are the result of varying mechanisms driving genome evolution and host range expansion.</title>
        <authorList>
            <person name="Wyka S.A."/>
            <person name="Mondo S.J."/>
            <person name="Liu M."/>
            <person name="Dettman J."/>
            <person name="Nalam V."/>
            <person name="Broders K.D."/>
        </authorList>
    </citation>
    <scope>NUCLEOTIDE SEQUENCE</scope>
    <source>
        <strain evidence="11">CCC 1102</strain>
    </source>
</reference>
<dbReference type="GO" id="GO:0020037">
    <property type="term" value="F:heme binding"/>
    <property type="evidence" value="ECO:0007669"/>
    <property type="project" value="InterPro"/>
</dbReference>
<sequence>MLFLSLILLAALAIIYLYSSRRHSKSTLRLPPGPKGLPIVGNVFDLPPEGIPEYEHWLKLKDVYGPISSMSVLGTTLVILHSHEAVQELLVKKSTRTSARPAFYFSNMCGLGNLTPLLTSGPVHRQHHKLMHQKMGTKLLATRFSSTQDVESRRLLLRALDDPEHLMEHIKTEASAIILKIVYDYTIEPHKADPLVSLIERAMDTFSKTVLPFAWAVDIIPQLRYLPSWLPGVSFHKTAREWRRVNESMIDVPYDFVMQQMSRGTFTPSYVSHYLEHRDENSGEIEIEKQVLSQQEEKALKNSAAILFGAGSDTTVSSVISFILAMILYPEVQRRAQQEIDQVVGGDRLPCFEDRDRLPYMNAVIKETYRWMPVVPIGTAHVAEEEIVFSGYRIPKGAYLLPSIWWFMHDPETYANPSEFNPDRFLAPEREEPDPRDHVFGYGRRICPGRYLADGTIFLTISRIIATLDVTAKLDDRGKPVDLKREATAGLISHPMPFPFSIAPRSLKHAELIRSTEIDHPWEESDSVHLVGVDRVARGV</sequence>
<comment type="caution">
    <text evidence="11">The sequence shown here is derived from an EMBL/GenBank/DDBJ whole genome shotgun (WGS) entry which is preliminary data.</text>
</comment>
<gene>
    <name evidence="11" type="ORF">E4U56_000649</name>
</gene>
<evidence type="ECO:0000313" key="12">
    <source>
        <dbReference type="Proteomes" id="UP000784919"/>
    </source>
</evidence>
<dbReference type="Pfam" id="PF00067">
    <property type="entry name" value="p450"/>
    <property type="match status" value="1"/>
</dbReference>
<dbReference type="Proteomes" id="UP000784919">
    <property type="component" value="Unassembled WGS sequence"/>
</dbReference>
<dbReference type="InterPro" id="IPR002401">
    <property type="entry name" value="Cyt_P450_E_grp-I"/>
</dbReference>
<evidence type="ECO:0000256" key="10">
    <source>
        <dbReference type="SAM" id="SignalP"/>
    </source>
</evidence>
<evidence type="ECO:0000256" key="5">
    <source>
        <dbReference type="ARBA" id="ARBA00023002"/>
    </source>
</evidence>
<keyword evidence="3 8" id="KW-0349">Heme</keyword>
<evidence type="ECO:0000256" key="3">
    <source>
        <dbReference type="ARBA" id="ARBA00022617"/>
    </source>
</evidence>
<dbReference type="GO" id="GO:0005506">
    <property type="term" value="F:iron ion binding"/>
    <property type="evidence" value="ECO:0007669"/>
    <property type="project" value="InterPro"/>
</dbReference>
<keyword evidence="10" id="KW-0732">Signal</keyword>
<keyword evidence="5 9" id="KW-0560">Oxidoreductase</keyword>
<dbReference type="PRINTS" id="PR00385">
    <property type="entry name" value="P450"/>
</dbReference>
<dbReference type="Gene3D" id="1.10.630.10">
    <property type="entry name" value="Cytochrome P450"/>
    <property type="match status" value="1"/>
</dbReference>
<dbReference type="InterPro" id="IPR001128">
    <property type="entry name" value="Cyt_P450"/>
</dbReference>
<dbReference type="InterPro" id="IPR017972">
    <property type="entry name" value="Cyt_P450_CS"/>
</dbReference>
<keyword evidence="4 8" id="KW-0479">Metal-binding</keyword>
<dbReference type="InterPro" id="IPR050364">
    <property type="entry name" value="Cytochrome_P450_fung"/>
</dbReference>
<dbReference type="GO" id="GO:0004497">
    <property type="term" value="F:monooxygenase activity"/>
    <property type="evidence" value="ECO:0007669"/>
    <property type="project" value="UniProtKB-KW"/>
</dbReference>
<evidence type="ECO:0000256" key="8">
    <source>
        <dbReference type="PIRSR" id="PIRSR602401-1"/>
    </source>
</evidence>
<evidence type="ECO:0008006" key="13">
    <source>
        <dbReference type="Google" id="ProtNLM"/>
    </source>
</evidence>
<dbReference type="PANTHER" id="PTHR46300:SF7">
    <property type="entry name" value="P450, PUTATIVE (EUROFUNG)-RELATED"/>
    <property type="match status" value="1"/>
</dbReference>
<keyword evidence="6 8" id="KW-0408">Iron</keyword>
<dbReference type="AlphaFoldDB" id="A0A9P7SQ45"/>
<proteinExistence type="inferred from homology"/>
<evidence type="ECO:0000256" key="7">
    <source>
        <dbReference type="ARBA" id="ARBA00023033"/>
    </source>
</evidence>